<evidence type="ECO:0000313" key="3">
    <source>
        <dbReference type="Proteomes" id="UP000261340"/>
    </source>
</evidence>
<proteinExistence type="predicted"/>
<feature type="transmembrane region" description="Helical" evidence="1">
    <location>
        <begin position="6"/>
        <end position="22"/>
    </location>
</feature>
<dbReference type="AlphaFoldDB" id="A0A3Q0R0H3"/>
<keyword evidence="1" id="KW-0472">Membrane</keyword>
<reference evidence="2" key="2">
    <citation type="submission" date="2025-09" db="UniProtKB">
        <authorList>
            <consortium name="Ensembl"/>
        </authorList>
    </citation>
    <scope>IDENTIFICATION</scope>
</reference>
<keyword evidence="3" id="KW-1185">Reference proteome</keyword>
<organism evidence="2 3">
    <name type="scientific">Amphilophus citrinellus</name>
    <name type="common">Midas cichlid</name>
    <name type="synonym">Cichlasoma citrinellum</name>
    <dbReference type="NCBI Taxonomy" id="61819"/>
    <lineage>
        <taxon>Eukaryota</taxon>
        <taxon>Metazoa</taxon>
        <taxon>Chordata</taxon>
        <taxon>Craniata</taxon>
        <taxon>Vertebrata</taxon>
        <taxon>Euteleostomi</taxon>
        <taxon>Actinopterygii</taxon>
        <taxon>Neopterygii</taxon>
        <taxon>Teleostei</taxon>
        <taxon>Neoteleostei</taxon>
        <taxon>Acanthomorphata</taxon>
        <taxon>Ovalentaria</taxon>
        <taxon>Cichlomorphae</taxon>
        <taxon>Cichliformes</taxon>
        <taxon>Cichlidae</taxon>
        <taxon>New World cichlids</taxon>
        <taxon>Cichlasomatinae</taxon>
        <taxon>Heroini</taxon>
        <taxon>Amphilophus</taxon>
    </lineage>
</organism>
<keyword evidence="1" id="KW-0812">Transmembrane</keyword>
<accession>A0A3Q0R0H3</accession>
<dbReference type="Ensembl" id="ENSACIT00000003911.1">
    <property type="protein sequence ID" value="ENSACIP00000003787.1"/>
    <property type="gene ID" value="ENSACIG00000003008.1"/>
</dbReference>
<keyword evidence="1" id="KW-1133">Transmembrane helix</keyword>
<evidence type="ECO:0000256" key="1">
    <source>
        <dbReference type="SAM" id="Phobius"/>
    </source>
</evidence>
<evidence type="ECO:0000313" key="2">
    <source>
        <dbReference type="Ensembl" id="ENSACIP00000003787.1"/>
    </source>
</evidence>
<sequence>QSSTAFLLLFFFFSFFCFYFFLPNWPWQSHPQSNAHLEFLLHISLCYKGADGILQRRKDEVRAHVYTQYDRRNCKYIQ</sequence>
<protein>
    <submittedName>
        <fullName evidence="2">Uncharacterized protein</fullName>
    </submittedName>
</protein>
<name>A0A3Q0R0H3_AMPCI</name>
<reference evidence="2" key="1">
    <citation type="submission" date="2025-08" db="UniProtKB">
        <authorList>
            <consortium name="Ensembl"/>
        </authorList>
    </citation>
    <scope>IDENTIFICATION</scope>
</reference>
<dbReference type="Proteomes" id="UP000261340">
    <property type="component" value="Unplaced"/>
</dbReference>